<dbReference type="AlphaFoldDB" id="A0A934SSZ5"/>
<sequence>MKSDFSTVDALLERLKSGATPRAQKSLELIHEICKEQMEKGNEISVATIGRISGARGGPSTQPIRNRSGERYRALIEAWKELIDASVRKSIVRPHSGVAEDVLDMIPDAAVRALVGTYIAHNRKLVRENSLLKGGSQIVLDRRAKNVIAPPSNATVEVVAPLENLLPAEIEALQHAISDEFMKQMGWKPEPNGRVNDKRGNRPIYGPGYVNAIKKVLDAVKHK</sequence>
<keyword evidence="2" id="KW-1185">Reference proteome</keyword>
<organism evidence="1 2">
    <name type="scientific">Noviherbaspirillum pedocola</name>
    <dbReference type="NCBI Taxonomy" id="2801341"/>
    <lineage>
        <taxon>Bacteria</taxon>
        <taxon>Pseudomonadati</taxon>
        <taxon>Pseudomonadota</taxon>
        <taxon>Betaproteobacteria</taxon>
        <taxon>Burkholderiales</taxon>
        <taxon>Oxalobacteraceae</taxon>
        <taxon>Noviherbaspirillum</taxon>
    </lineage>
</organism>
<protein>
    <submittedName>
        <fullName evidence="1">Uncharacterized protein</fullName>
    </submittedName>
</protein>
<dbReference type="InterPro" id="IPR048061">
    <property type="entry name" value="GmtX-like"/>
</dbReference>
<evidence type="ECO:0000313" key="2">
    <source>
        <dbReference type="Proteomes" id="UP000622890"/>
    </source>
</evidence>
<accession>A0A934SSZ5</accession>
<gene>
    <name evidence="1" type="ORF">JJB74_08455</name>
</gene>
<dbReference type="Proteomes" id="UP000622890">
    <property type="component" value="Unassembled WGS sequence"/>
</dbReference>
<reference evidence="1" key="1">
    <citation type="submission" date="2021-01" db="EMBL/GenBank/DDBJ databases">
        <title>Genome sequence of strain Noviherbaspirillum sp. DKR-6.</title>
        <authorList>
            <person name="Chaudhary D.K."/>
        </authorList>
    </citation>
    <scope>NUCLEOTIDE SEQUENCE</scope>
    <source>
        <strain evidence="1">DKR-6</strain>
    </source>
</reference>
<evidence type="ECO:0000313" key="1">
    <source>
        <dbReference type="EMBL" id="MBK4734631.1"/>
    </source>
</evidence>
<proteinExistence type="predicted"/>
<dbReference type="NCBIfam" id="NF040692">
    <property type="entry name" value="recomb_assoc"/>
    <property type="match status" value="1"/>
</dbReference>
<dbReference type="RefSeq" id="WP_200591418.1">
    <property type="nucleotide sequence ID" value="NZ_JAEPBG010000003.1"/>
</dbReference>
<dbReference type="EMBL" id="JAEPBG010000003">
    <property type="protein sequence ID" value="MBK4734631.1"/>
    <property type="molecule type" value="Genomic_DNA"/>
</dbReference>
<comment type="caution">
    <text evidence="1">The sequence shown here is derived from an EMBL/GenBank/DDBJ whole genome shotgun (WGS) entry which is preliminary data.</text>
</comment>
<name>A0A934SSZ5_9BURK</name>